<dbReference type="NCBIfam" id="TIGR02824">
    <property type="entry name" value="quinone_pig3"/>
    <property type="match status" value="1"/>
</dbReference>
<protein>
    <submittedName>
        <fullName evidence="4">Quinone oxidoreductase</fullName>
    </submittedName>
</protein>
<dbReference type="SUPFAM" id="SSF51735">
    <property type="entry name" value="NAD(P)-binding Rossmann-fold domains"/>
    <property type="match status" value="1"/>
</dbReference>
<dbReference type="InterPro" id="IPR011032">
    <property type="entry name" value="GroES-like_sf"/>
</dbReference>
<dbReference type="SMART" id="SM00829">
    <property type="entry name" value="PKS_ER"/>
    <property type="match status" value="1"/>
</dbReference>
<dbReference type="EMBL" id="CP012333">
    <property type="protein sequence ID" value="AKU94483.1"/>
    <property type="molecule type" value="Genomic_DNA"/>
</dbReference>
<keyword evidence="1" id="KW-0521">NADP</keyword>
<dbReference type="GO" id="GO:0070402">
    <property type="term" value="F:NADPH binding"/>
    <property type="evidence" value="ECO:0007669"/>
    <property type="project" value="TreeGrafter"/>
</dbReference>
<dbReference type="AlphaFoldDB" id="A0A0K1PLS1"/>
<dbReference type="STRING" id="1391654.AKJ09_01147"/>
<name>A0A0K1PLS1_9BACT</name>
<accession>A0A0K1PLS1</accession>
<evidence type="ECO:0000256" key="1">
    <source>
        <dbReference type="ARBA" id="ARBA00022857"/>
    </source>
</evidence>
<dbReference type="InterPro" id="IPR013149">
    <property type="entry name" value="ADH-like_C"/>
</dbReference>
<dbReference type="KEGG" id="llu:AKJ09_01147"/>
<dbReference type="Proteomes" id="UP000064967">
    <property type="component" value="Chromosome"/>
</dbReference>
<evidence type="ECO:0000259" key="3">
    <source>
        <dbReference type="SMART" id="SM00829"/>
    </source>
</evidence>
<dbReference type="InterPro" id="IPR020843">
    <property type="entry name" value="ER"/>
</dbReference>
<dbReference type="Gene3D" id="3.90.180.10">
    <property type="entry name" value="Medium-chain alcohol dehydrogenases, catalytic domain"/>
    <property type="match status" value="1"/>
</dbReference>
<gene>
    <name evidence="4" type="ORF">AKJ09_01147</name>
</gene>
<keyword evidence="2" id="KW-0560">Oxidoreductase</keyword>
<dbReference type="CDD" id="cd05276">
    <property type="entry name" value="p53_inducible_oxidoreductase"/>
    <property type="match status" value="1"/>
</dbReference>
<feature type="domain" description="Enoyl reductase (ER)" evidence="3">
    <location>
        <begin position="30"/>
        <end position="348"/>
    </location>
</feature>
<reference evidence="4 5" key="1">
    <citation type="submission" date="2015-08" db="EMBL/GenBank/DDBJ databases">
        <authorList>
            <person name="Babu N.S."/>
            <person name="Beckwith C.J."/>
            <person name="Beseler K.G."/>
            <person name="Brison A."/>
            <person name="Carone J.V."/>
            <person name="Caskin T.P."/>
            <person name="Diamond M."/>
            <person name="Durham M.E."/>
            <person name="Foxe J.M."/>
            <person name="Go M."/>
            <person name="Henderson B.A."/>
            <person name="Jones I.B."/>
            <person name="McGettigan J.A."/>
            <person name="Micheletti S.J."/>
            <person name="Nasrallah M.E."/>
            <person name="Ortiz D."/>
            <person name="Piller C.R."/>
            <person name="Privatt S.R."/>
            <person name="Schneider S.L."/>
            <person name="Sharp S."/>
            <person name="Smith T.C."/>
            <person name="Stanton J.D."/>
            <person name="Ullery H.E."/>
            <person name="Wilson R.J."/>
            <person name="Serrano M.G."/>
            <person name="Buck G."/>
            <person name="Lee V."/>
            <person name="Wang Y."/>
            <person name="Carvalho R."/>
            <person name="Voegtly L."/>
            <person name="Shi R."/>
            <person name="Duckworth R."/>
            <person name="Johnson A."/>
            <person name="Loviza R."/>
            <person name="Walstead R."/>
            <person name="Shah Z."/>
            <person name="Kiflezghi M."/>
            <person name="Wade K."/>
            <person name="Ball S.L."/>
            <person name="Bradley K.W."/>
            <person name="Asai D.J."/>
            <person name="Bowman C.A."/>
            <person name="Russell D.A."/>
            <person name="Pope W.H."/>
            <person name="Jacobs-Sera D."/>
            <person name="Hendrix R.W."/>
            <person name="Hatfull G.F."/>
        </authorList>
    </citation>
    <scope>NUCLEOTIDE SEQUENCE [LARGE SCALE GENOMIC DNA]</scope>
    <source>
        <strain evidence="4 5">DSM 27648</strain>
    </source>
</reference>
<evidence type="ECO:0000313" key="5">
    <source>
        <dbReference type="Proteomes" id="UP000064967"/>
    </source>
</evidence>
<sequence>MRSAPAPLTAVVRLASMAAMRAAVIVEGAGNRQLELRDVETPNPGPGQVRVRIHATAVNRADLLQVAGHYPAPPDAPADIPGLEIAGEVDAIGPGVLDLSVGERVFGLVGGGAYAEAVVVYARTLAKMPVGLSFTDAAAIPEAFITAYDAVVTQAGLSAGETLLVHAVGSGVGTAAVQIARAIGADAIGTARGEKKLVQAAGIGLRHGIVPKVREDKSPEFASDVRNLTNGRGADVCLELVGGAYVPESIDALAQRGRLMLVGLMAGNRTNLDLGRVLSRRLTVTGTVLRSRPLEEKIAAGQLLARHIAPLVGAGVFTPVVDRVMPLAEVAAAHAYVASNEGFGKVVLSVT</sequence>
<dbReference type="SUPFAM" id="SSF50129">
    <property type="entry name" value="GroES-like"/>
    <property type="match status" value="1"/>
</dbReference>
<dbReference type="Pfam" id="PF00107">
    <property type="entry name" value="ADH_zinc_N"/>
    <property type="match status" value="1"/>
</dbReference>
<dbReference type="InterPro" id="IPR036291">
    <property type="entry name" value="NAD(P)-bd_dom_sf"/>
</dbReference>
<dbReference type="PATRIC" id="fig|1391654.3.peg.1166"/>
<dbReference type="PANTHER" id="PTHR48106:SF18">
    <property type="entry name" value="QUINONE OXIDOREDUCTASE PIG3"/>
    <property type="match status" value="1"/>
</dbReference>
<organism evidence="4 5">
    <name type="scientific">Labilithrix luteola</name>
    <dbReference type="NCBI Taxonomy" id="1391654"/>
    <lineage>
        <taxon>Bacteria</taxon>
        <taxon>Pseudomonadati</taxon>
        <taxon>Myxococcota</taxon>
        <taxon>Polyangia</taxon>
        <taxon>Polyangiales</taxon>
        <taxon>Labilitrichaceae</taxon>
        <taxon>Labilithrix</taxon>
    </lineage>
</organism>
<dbReference type="Gene3D" id="3.40.50.720">
    <property type="entry name" value="NAD(P)-binding Rossmann-like Domain"/>
    <property type="match status" value="1"/>
</dbReference>
<keyword evidence="5" id="KW-1185">Reference proteome</keyword>
<dbReference type="Pfam" id="PF08240">
    <property type="entry name" value="ADH_N"/>
    <property type="match status" value="1"/>
</dbReference>
<dbReference type="GO" id="GO:0016651">
    <property type="term" value="F:oxidoreductase activity, acting on NAD(P)H"/>
    <property type="evidence" value="ECO:0007669"/>
    <property type="project" value="TreeGrafter"/>
</dbReference>
<proteinExistence type="predicted"/>
<dbReference type="PANTHER" id="PTHR48106">
    <property type="entry name" value="QUINONE OXIDOREDUCTASE PIG3-RELATED"/>
    <property type="match status" value="1"/>
</dbReference>
<evidence type="ECO:0000256" key="2">
    <source>
        <dbReference type="ARBA" id="ARBA00023002"/>
    </source>
</evidence>
<evidence type="ECO:0000313" key="4">
    <source>
        <dbReference type="EMBL" id="AKU94483.1"/>
    </source>
</evidence>
<dbReference type="InterPro" id="IPR013154">
    <property type="entry name" value="ADH-like_N"/>
</dbReference>
<dbReference type="InterPro" id="IPR014189">
    <property type="entry name" value="Quinone_OxRdtase_PIG3"/>
</dbReference>